<organism evidence="2 3">
    <name type="scientific">Candidatus Gallionella acididurans</name>
    <dbReference type="NCBI Taxonomy" id="1796491"/>
    <lineage>
        <taxon>Bacteria</taxon>
        <taxon>Pseudomonadati</taxon>
        <taxon>Pseudomonadota</taxon>
        <taxon>Betaproteobacteria</taxon>
        <taxon>Nitrosomonadales</taxon>
        <taxon>Gallionellaceae</taxon>
        <taxon>Gallionella</taxon>
    </lineage>
</organism>
<comment type="caution">
    <text evidence="2">The sequence shown here is derived from an EMBL/GenBank/DDBJ whole genome shotgun (WGS) entry which is preliminary data.</text>
</comment>
<proteinExistence type="predicted"/>
<dbReference type="Pfam" id="PF04340">
    <property type="entry name" value="DUF484"/>
    <property type="match status" value="1"/>
</dbReference>
<dbReference type="PANTHER" id="PTHR38765:SF1">
    <property type="entry name" value="DUF484 DOMAIN-CONTAINING PROTEIN"/>
    <property type="match status" value="1"/>
</dbReference>
<protein>
    <submittedName>
        <fullName evidence="2">Putative phytochrome sensor protein</fullName>
    </submittedName>
</protein>
<evidence type="ECO:0000313" key="2">
    <source>
        <dbReference type="EMBL" id="KXS32168.1"/>
    </source>
</evidence>
<gene>
    <name evidence="2" type="ORF">AWT59_1694</name>
</gene>
<dbReference type="InterPro" id="IPR007435">
    <property type="entry name" value="DUF484"/>
</dbReference>
<dbReference type="PANTHER" id="PTHR38765">
    <property type="entry name" value="DUF484 DOMAIN-CONTAINING PROTEIN"/>
    <property type="match status" value="1"/>
</dbReference>
<accession>A0A139BTA4</accession>
<sequence>MRAEEVAQYLQSNPQFFEEHVEMLTQISLPHPHGGRTISLSERQLLALRDKNKELEKRLRELVAFAQDNDALQYKVHEFVVALFAARDLDTLREMIPHLLRDIFAIPHAALRLWQLSPPSAEVLAFADAQPQPVCLHHAAHDTAAWFGEHAGLLHSYAYLPIHAGSETVGLLVLASEDKQRFYPDMGTVFLQRIAEAVASALHPYLDH</sequence>
<dbReference type="AlphaFoldDB" id="A0A139BTA4"/>
<name>A0A139BTA4_9PROT</name>
<dbReference type="InterPro" id="IPR029016">
    <property type="entry name" value="GAF-like_dom_sf"/>
</dbReference>
<keyword evidence="1" id="KW-0175">Coiled coil</keyword>
<reference evidence="2 3" key="2">
    <citation type="submission" date="2016-03" db="EMBL/GenBank/DDBJ databases">
        <title>New uncultured bacterium of the family Gallionellaceae from acid mine drainage: description and reconstruction of genome based on metagenomic analysis of microbial community.</title>
        <authorList>
            <person name="Kadnikov V."/>
            <person name="Ivasenko D."/>
            <person name="Beletsky A."/>
            <person name="Mardanov A."/>
            <person name="Danilova E."/>
            <person name="Pimenov N."/>
            <person name="Karnachuk O."/>
            <person name="Ravin N."/>
        </authorList>
    </citation>
    <scope>NUCLEOTIDE SEQUENCE [LARGE SCALE GENOMIC DNA]</scope>
    <source>
        <strain evidence="2">ShG14-8</strain>
    </source>
</reference>
<dbReference type="Proteomes" id="UP000070578">
    <property type="component" value="Unassembled WGS sequence"/>
</dbReference>
<dbReference type="EMBL" id="LSLI01000039">
    <property type="protein sequence ID" value="KXS32168.1"/>
    <property type="molecule type" value="Genomic_DNA"/>
</dbReference>
<evidence type="ECO:0000256" key="1">
    <source>
        <dbReference type="SAM" id="Coils"/>
    </source>
</evidence>
<dbReference type="SUPFAM" id="SSF55781">
    <property type="entry name" value="GAF domain-like"/>
    <property type="match status" value="1"/>
</dbReference>
<dbReference type="PATRIC" id="fig|1796491.3.peg.1856"/>
<reference evidence="2 3" key="1">
    <citation type="submission" date="2016-02" db="EMBL/GenBank/DDBJ databases">
        <authorList>
            <person name="Wen L."/>
            <person name="He K."/>
            <person name="Yang H."/>
        </authorList>
    </citation>
    <scope>NUCLEOTIDE SEQUENCE [LARGE SCALE GENOMIC DNA]</scope>
    <source>
        <strain evidence="2">ShG14-8</strain>
    </source>
</reference>
<evidence type="ECO:0000313" key="3">
    <source>
        <dbReference type="Proteomes" id="UP000070578"/>
    </source>
</evidence>
<feature type="coiled-coil region" evidence="1">
    <location>
        <begin position="38"/>
        <end position="65"/>
    </location>
</feature>
<dbReference type="Gene3D" id="3.30.450.40">
    <property type="match status" value="1"/>
</dbReference>